<evidence type="ECO:0000313" key="2">
    <source>
        <dbReference type="Proteomes" id="UP000796761"/>
    </source>
</evidence>
<comment type="caution">
    <text evidence="1">The sequence shown here is derived from an EMBL/GenBank/DDBJ whole genome shotgun (WGS) entry which is preliminary data.</text>
</comment>
<organism evidence="1 2">
    <name type="scientific">Zosterops borbonicus</name>
    <dbReference type="NCBI Taxonomy" id="364589"/>
    <lineage>
        <taxon>Eukaryota</taxon>
        <taxon>Metazoa</taxon>
        <taxon>Chordata</taxon>
        <taxon>Craniata</taxon>
        <taxon>Vertebrata</taxon>
        <taxon>Euteleostomi</taxon>
        <taxon>Archelosauria</taxon>
        <taxon>Archosauria</taxon>
        <taxon>Dinosauria</taxon>
        <taxon>Saurischia</taxon>
        <taxon>Theropoda</taxon>
        <taxon>Coelurosauria</taxon>
        <taxon>Aves</taxon>
        <taxon>Neognathae</taxon>
        <taxon>Neoaves</taxon>
        <taxon>Telluraves</taxon>
        <taxon>Australaves</taxon>
        <taxon>Passeriformes</taxon>
        <taxon>Sylvioidea</taxon>
        <taxon>Zosteropidae</taxon>
        <taxon>Zosterops</taxon>
    </lineage>
</organism>
<sequence>MGRAGFSKEPDSSLFKKKQKSNFIECLGFVPGTGLMLDNIHMLNNTLLGCSGREGVKNSILWNEGTLLAAGEICESKDFVNREAVTPMDRVSSFHVDYHIFAQAMELLKVWF</sequence>
<reference evidence="1" key="1">
    <citation type="submission" date="2019-04" db="EMBL/GenBank/DDBJ databases">
        <title>Genome assembly of Zosterops borbonicus 15179.</title>
        <authorList>
            <person name="Leroy T."/>
            <person name="Anselmetti Y."/>
            <person name="Tilak M.-K."/>
            <person name="Nabholz B."/>
        </authorList>
    </citation>
    <scope>NUCLEOTIDE SEQUENCE</scope>
    <source>
        <strain evidence="1">HGM_15179</strain>
        <tissue evidence="1">Muscle</tissue>
    </source>
</reference>
<gene>
    <name evidence="1" type="ORF">HGM15179_009957</name>
</gene>
<dbReference type="AlphaFoldDB" id="A0A8K1LKH8"/>
<dbReference type="EMBL" id="SWJQ01000283">
    <property type="protein sequence ID" value="TRZ17162.1"/>
    <property type="molecule type" value="Genomic_DNA"/>
</dbReference>
<protein>
    <submittedName>
        <fullName evidence="1">Uncharacterized protein</fullName>
    </submittedName>
</protein>
<accession>A0A8K1LKH8</accession>
<dbReference type="Proteomes" id="UP000796761">
    <property type="component" value="Unassembled WGS sequence"/>
</dbReference>
<proteinExistence type="predicted"/>
<keyword evidence="2" id="KW-1185">Reference proteome</keyword>
<name>A0A8K1LKH8_9PASS</name>
<evidence type="ECO:0000313" key="1">
    <source>
        <dbReference type="EMBL" id="TRZ17162.1"/>
    </source>
</evidence>